<feature type="chain" id="PRO_5035986540" description="Secreted protein" evidence="1">
    <location>
        <begin position="25"/>
        <end position="145"/>
    </location>
</feature>
<comment type="caution">
    <text evidence="2">The sequence shown here is derived from an EMBL/GenBank/DDBJ whole genome shotgun (WGS) entry which is preliminary data.</text>
</comment>
<keyword evidence="1" id="KW-0732">Signal</keyword>
<dbReference type="HOGENOM" id="CLU_126062_0_0_6"/>
<evidence type="ECO:0000313" key="2">
    <source>
        <dbReference type="EMBL" id="KGI78875.1"/>
    </source>
</evidence>
<evidence type="ECO:0000313" key="4">
    <source>
        <dbReference type="Proteomes" id="UP000029708"/>
    </source>
</evidence>
<dbReference type="EMBL" id="JACHET010000001">
    <property type="protein sequence ID" value="MBB6184321.1"/>
    <property type="molecule type" value="Genomic_DNA"/>
</dbReference>
<proteinExistence type="predicted"/>
<dbReference type="OrthoDB" id="6024727at2"/>
<reference evidence="2 4" key="1">
    <citation type="submission" date="2014-09" db="EMBL/GenBank/DDBJ databases">
        <title>Xanthomonadaceae 3.5X direct submission.</title>
        <authorList>
            <person name="Fang T."/>
            <person name="Wang H."/>
        </authorList>
    </citation>
    <scope>NUCLEOTIDE SEQUENCE [LARGE SCALE GENOMIC DNA]</scope>
    <source>
        <strain evidence="2 4">3.5X</strain>
    </source>
</reference>
<keyword evidence="4" id="KW-1185">Reference proteome</keyword>
<dbReference type="EMBL" id="JROI01000007">
    <property type="protein sequence ID" value="KGI78875.1"/>
    <property type="molecule type" value="Genomic_DNA"/>
</dbReference>
<evidence type="ECO:0000313" key="5">
    <source>
        <dbReference type="Proteomes" id="UP000560000"/>
    </source>
</evidence>
<sequence length="145" mass="14987">MRNWMIPTLLLASLAFAAPHTARAADLSCKLHYNLSGWSIFYKTAKGSGTVTCSNGQSVHVRIRVKGGGLTVGKTEVHDGIGKFTGLSSIDQVYGHYATAGAHAGVADKSASSGVVTKGNVSLALAGKGQGWNLGVDAGAFIIER</sequence>
<reference evidence="3 5" key="2">
    <citation type="submission" date="2020-08" db="EMBL/GenBank/DDBJ databases">
        <title>Genomic Encyclopedia of Type Strains, Phase IV (KMG-IV): sequencing the most valuable type-strain genomes for metagenomic binning, comparative biology and taxonomic classification.</title>
        <authorList>
            <person name="Goeker M."/>
        </authorList>
    </citation>
    <scope>NUCLEOTIDE SEQUENCE [LARGE SCALE GENOMIC DNA]</scope>
    <source>
        <strain evidence="3 5">DSM 107085</strain>
    </source>
</reference>
<name>A0A099D0Q8_9GAMM</name>
<evidence type="ECO:0008006" key="6">
    <source>
        <dbReference type="Google" id="ProtNLM"/>
    </source>
</evidence>
<feature type="signal peptide" evidence="1">
    <location>
        <begin position="1"/>
        <end position="24"/>
    </location>
</feature>
<dbReference type="Proteomes" id="UP000029708">
    <property type="component" value="Unassembled WGS sequence"/>
</dbReference>
<evidence type="ECO:0000256" key="1">
    <source>
        <dbReference type="SAM" id="SignalP"/>
    </source>
</evidence>
<accession>A0A099D0Q8</accession>
<dbReference type="RefSeq" id="WP_043099493.1">
    <property type="nucleotide sequence ID" value="NZ_JACHET010000001.1"/>
</dbReference>
<dbReference type="AlphaFoldDB" id="A0A099D0Q8"/>
<gene>
    <name evidence="3" type="ORF">HNQ86_001666</name>
    <name evidence="2" type="ORF">LF63_0102820</name>
</gene>
<organism evidence="2 4">
    <name type="scientific">Oleiagrimonas soli</name>
    <dbReference type="NCBI Taxonomy" id="1543381"/>
    <lineage>
        <taxon>Bacteria</taxon>
        <taxon>Pseudomonadati</taxon>
        <taxon>Pseudomonadota</taxon>
        <taxon>Gammaproteobacteria</taxon>
        <taxon>Lysobacterales</taxon>
        <taxon>Rhodanobacteraceae</taxon>
        <taxon>Oleiagrimonas</taxon>
    </lineage>
</organism>
<protein>
    <recommendedName>
        <fullName evidence="6">Secreted protein</fullName>
    </recommendedName>
</protein>
<evidence type="ECO:0000313" key="3">
    <source>
        <dbReference type="EMBL" id="MBB6184321.1"/>
    </source>
</evidence>
<dbReference type="Proteomes" id="UP000560000">
    <property type="component" value="Unassembled WGS sequence"/>
</dbReference>